<dbReference type="CDD" id="cd13875">
    <property type="entry name" value="CuRO_2_LCC_plant"/>
    <property type="match status" value="1"/>
</dbReference>
<evidence type="ECO:0000256" key="1">
    <source>
        <dbReference type="ARBA" id="ARBA00000349"/>
    </source>
</evidence>
<protein>
    <recommendedName>
        <fullName evidence="5">laccase</fullName>
        <ecNumber evidence="5">1.10.3.2</ecNumber>
    </recommendedName>
</protein>
<evidence type="ECO:0000313" key="21">
    <source>
        <dbReference type="Proteomes" id="UP000197138"/>
    </source>
</evidence>
<evidence type="ECO:0000256" key="14">
    <source>
        <dbReference type="ARBA" id="ARBA00023002"/>
    </source>
</evidence>
<keyword evidence="11 17" id="KW-0547">Nucleotide-binding</keyword>
<dbReference type="Pfam" id="PF00069">
    <property type="entry name" value="Pkinase"/>
    <property type="match status" value="1"/>
</dbReference>
<dbReference type="InterPro" id="IPR050108">
    <property type="entry name" value="CDK"/>
</dbReference>
<dbReference type="CDD" id="cd07840">
    <property type="entry name" value="STKc_CDK9_like"/>
    <property type="match status" value="1"/>
</dbReference>
<dbReference type="PANTHER" id="PTHR24056">
    <property type="entry name" value="CELL DIVISION PROTEIN KINASE"/>
    <property type="match status" value="1"/>
</dbReference>
<dbReference type="Gene3D" id="1.10.510.10">
    <property type="entry name" value="Transferase(Phosphotransferase) domain 1"/>
    <property type="match status" value="1"/>
</dbReference>
<evidence type="ECO:0000256" key="3">
    <source>
        <dbReference type="ARBA" id="ARBA00006485"/>
    </source>
</evidence>
<keyword evidence="12" id="KW-0418">Kinase</keyword>
<evidence type="ECO:0000259" key="19">
    <source>
        <dbReference type="PROSITE" id="PS50011"/>
    </source>
</evidence>
<dbReference type="InterPro" id="IPR017441">
    <property type="entry name" value="Protein_kinase_ATP_BS"/>
</dbReference>
<dbReference type="InterPro" id="IPR011009">
    <property type="entry name" value="Kinase-like_dom_sf"/>
</dbReference>
<comment type="similarity">
    <text evidence="4">Belongs to the multicopper oxidase family.</text>
</comment>
<dbReference type="InterPro" id="IPR011707">
    <property type="entry name" value="Cu-oxidase-like_N"/>
</dbReference>
<dbReference type="AlphaFoldDB" id="A0A218WQ60"/>
<dbReference type="GO" id="GO:0005524">
    <property type="term" value="F:ATP binding"/>
    <property type="evidence" value="ECO:0007669"/>
    <property type="project" value="UniProtKB-UniRule"/>
</dbReference>
<reference evidence="21" key="1">
    <citation type="journal article" date="2017" name="Plant J.">
        <title>The pomegranate (Punica granatum L.) genome and the genomics of punicalagin biosynthesis.</title>
        <authorList>
            <person name="Qin G."/>
            <person name="Xu C."/>
            <person name="Ming R."/>
            <person name="Tang H."/>
            <person name="Guyot R."/>
            <person name="Kramer E.M."/>
            <person name="Hu Y."/>
            <person name="Yi X."/>
            <person name="Qi Y."/>
            <person name="Xu X."/>
            <person name="Gao Z."/>
            <person name="Pan H."/>
            <person name="Jian J."/>
            <person name="Tian Y."/>
            <person name="Yue Z."/>
            <person name="Xu Y."/>
        </authorList>
    </citation>
    <scope>NUCLEOTIDE SEQUENCE [LARGE SCALE GENOMIC DNA]</scope>
    <source>
        <strain evidence="21">cv. Dabenzi</strain>
    </source>
</reference>
<sequence length="885" mass="99509">MGCICAKPAAPRPEASPGFGFSAAGGSEKYAPSFRNSSRFFDFDKGTGDESERHQSRELRKLKKGSYNERSSLSMRLGLSRRFVEAEQTAAGWPSWLSTAASEAIQGWIPLKADSFEKLEKIGQGTYSSVFRAREVETGKMVALKKVRFDNFQPESIRFMAREITILRRLNHPNVMKLEGIITSRLSSNIYLVFEYMEHDLAGLISCPDIKFSDAQVKCYMKQLLLGIEHCHLRGIIHRDIKVSNILVNNEGILKLGDFGLANILSSKQLTSRVVTLWYRPPELLMGSTSYGVSVDLWSVGCVFAELLFRKPLLKGRTEVEQLHKIFKLCGSPPDEFWKMSKIPRSTMFKPQHSYDSSLQEKCKGIASSAVNLIETFLSIEPYKRGTASSALMSEYFKTLPYACDPSSLPKYLPNKEIDAKHREEARRKRNRARLRESEAMKKPTRVRKALHEPSNGRKFLPKEEVQNNNCLARRNIPNEKGANRDQQKPSFDAMSGISDFSNISQGQSMLSGPINVTSSSNFAWVKKRKDEPTVKRSYSRSSSRSQVSALDHSSIVVEPSARQQDGISVCELSSLGDEVGLCNNSFGMSEFFHSRDLSMELNQRGDLDLMGFEGIKDRVEFSGPMLTQSHKIDELLQRNENHIRQAVRRSRHGLKQPSNPWSDGPEHITQCPIQPGFKFTYKIIFSTKEGTVWWHAHSNWSRATVYGAIIVNPKPEHPHLFPRPDDEVPIILGEWWKADVMEVSRDALASGGDPNVSDAFTINGQPGDLYPCSESDTFRLMVDNGKTYSLQIVNAAMNIILLFSIKSHQLIIVGSDGNYNKPLTVDYIAISPGQTIDRHSWPTNNLINITLLLGLTPLALESRLTTPGPRLYCIQYTGIYPSSS</sequence>
<evidence type="ECO:0000256" key="16">
    <source>
        <dbReference type="ARBA" id="ARBA00023185"/>
    </source>
</evidence>
<dbReference type="InterPro" id="IPR008972">
    <property type="entry name" value="Cupredoxin"/>
</dbReference>
<dbReference type="PROSITE" id="PS00108">
    <property type="entry name" value="PROTEIN_KINASE_ST"/>
    <property type="match status" value="1"/>
</dbReference>
<dbReference type="SMART" id="SM00220">
    <property type="entry name" value="S_TKc"/>
    <property type="match status" value="1"/>
</dbReference>
<comment type="similarity">
    <text evidence="3">Belongs to the protein kinase superfamily. CMGC Ser/Thr protein kinase family. CDC2/CDKX subfamily.</text>
</comment>
<organism evidence="20 21">
    <name type="scientific">Punica granatum</name>
    <name type="common">Pomegranate</name>
    <dbReference type="NCBI Taxonomy" id="22663"/>
    <lineage>
        <taxon>Eukaryota</taxon>
        <taxon>Viridiplantae</taxon>
        <taxon>Streptophyta</taxon>
        <taxon>Embryophyta</taxon>
        <taxon>Tracheophyta</taxon>
        <taxon>Spermatophyta</taxon>
        <taxon>Magnoliopsida</taxon>
        <taxon>eudicotyledons</taxon>
        <taxon>Gunneridae</taxon>
        <taxon>Pentapetalae</taxon>
        <taxon>rosids</taxon>
        <taxon>malvids</taxon>
        <taxon>Myrtales</taxon>
        <taxon>Lythraceae</taxon>
        <taxon>Punica</taxon>
    </lineage>
</organism>
<dbReference type="SUPFAM" id="SSF49503">
    <property type="entry name" value="Cupredoxins"/>
    <property type="match status" value="2"/>
</dbReference>
<accession>A0A218WQ60</accession>
<evidence type="ECO:0000256" key="7">
    <source>
        <dbReference type="ARBA" id="ARBA00022525"/>
    </source>
</evidence>
<comment type="subcellular location">
    <subcellularLocation>
        <location evidence="2">Secreted</location>
        <location evidence="2">Extracellular space</location>
        <location evidence="2">Apoplast</location>
    </subcellularLocation>
</comment>
<dbReference type="FunFam" id="1.10.510.10:FF:000043">
    <property type="entry name" value="probable serine/threonine-protein kinase At1g54610"/>
    <property type="match status" value="1"/>
</dbReference>
<proteinExistence type="inferred from homology"/>
<comment type="catalytic activity">
    <reaction evidence="1">
        <text>4 hydroquinone + O2 = 4 benzosemiquinone + 2 H2O</text>
        <dbReference type="Rhea" id="RHEA:11276"/>
        <dbReference type="ChEBI" id="CHEBI:15377"/>
        <dbReference type="ChEBI" id="CHEBI:15379"/>
        <dbReference type="ChEBI" id="CHEBI:17594"/>
        <dbReference type="ChEBI" id="CHEBI:17977"/>
        <dbReference type="EC" id="1.10.3.2"/>
    </reaction>
</comment>
<dbReference type="GO" id="GO:0032968">
    <property type="term" value="P:positive regulation of transcription elongation by RNA polymerase II"/>
    <property type="evidence" value="ECO:0007669"/>
    <property type="project" value="TreeGrafter"/>
</dbReference>
<feature type="compositionally biased region" description="Basic and acidic residues" evidence="18">
    <location>
        <begin position="450"/>
        <end position="466"/>
    </location>
</feature>
<dbReference type="InterPro" id="IPR001117">
    <property type="entry name" value="Cu-oxidase_2nd"/>
</dbReference>
<evidence type="ECO:0000256" key="6">
    <source>
        <dbReference type="ARBA" id="ARBA00022523"/>
    </source>
</evidence>
<evidence type="ECO:0000256" key="4">
    <source>
        <dbReference type="ARBA" id="ARBA00010609"/>
    </source>
</evidence>
<dbReference type="GO" id="GO:0048046">
    <property type="term" value="C:apoplast"/>
    <property type="evidence" value="ECO:0007669"/>
    <property type="project" value="UniProtKB-SubCell"/>
</dbReference>
<evidence type="ECO:0000256" key="10">
    <source>
        <dbReference type="ARBA" id="ARBA00022737"/>
    </source>
</evidence>
<evidence type="ECO:0000256" key="13">
    <source>
        <dbReference type="ARBA" id="ARBA00022840"/>
    </source>
</evidence>
<dbReference type="SUPFAM" id="SSF56112">
    <property type="entry name" value="Protein kinase-like (PK-like)"/>
    <property type="match status" value="1"/>
</dbReference>
<evidence type="ECO:0000256" key="9">
    <source>
        <dbReference type="ARBA" id="ARBA00022679"/>
    </source>
</evidence>
<dbReference type="InterPro" id="IPR034285">
    <property type="entry name" value="CuRO_2_LCC"/>
</dbReference>
<keyword evidence="8" id="KW-0723">Serine/threonine-protein kinase</keyword>
<evidence type="ECO:0000313" key="20">
    <source>
        <dbReference type="EMBL" id="OWM74776.1"/>
    </source>
</evidence>
<name>A0A218WQ60_PUNGR</name>
<dbReference type="Gene3D" id="2.60.40.420">
    <property type="entry name" value="Cupredoxins - blue copper proteins"/>
    <property type="match status" value="2"/>
</dbReference>
<feature type="binding site" evidence="17">
    <location>
        <position position="145"/>
    </location>
    <ligand>
        <name>ATP</name>
        <dbReference type="ChEBI" id="CHEBI:30616"/>
    </ligand>
</feature>
<keyword evidence="15" id="KW-0186">Copper</keyword>
<dbReference type="GO" id="GO:0046274">
    <property type="term" value="P:lignin catabolic process"/>
    <property type="evidence" value="ECO:0007669"/>
    <property type="project" value="UniProtKB-KW"/>
</dbReference>
<dbReference type="GO" id="GO:0005634">
    <property type="term" value="C:nucleus"/>
    <property type="evidence" value="ECO:0007669"/>
    <property type="project" value="TreeGrafter"/>
</dbReference>
<keyword evidence="13 17" id="KW-0067">ATP-binding</keyword>
<dbReference type="EMBL" id="MTKT01003433">
    <property type="protein sequence ID" value="OWM74776.1"/>
    <property type="molecule type" value="Genomic_DNA"/>
</dbReference>
<evidence type="ECO:0000256" key="15">
    <source>
        <dbReference type="ARBA" id="ARBA00023008"/>
    </source>
</evidence>
<feature type="region of interest" description="Disordered" evidence="18">
    <location>
        <begin position="1"/>
        <end position="22"/>
    </location>
</feature>
<dbReference type="GO" id="GO:0005507">
    <property type="term" value="F:copper ion binding"/>
    <property type="evidence" value="ECO:0007669"/>
    <property type="project" value="InterPro"/>
</dbReference>
<dbReference type="InterPro" id="IPR000719">
    <property type="entry name" value="Prot_kinase_dom"/>
</dbReference>
<evidence type="ECO:0000256" key="18">
    <source>
        <dbReference type="SAM" id="MobiDB-lite"/>
    </source>
</evidence>
<evidence type="ECO:0000256" key="17">
    <source>
        <dbReference type="PROSITE-ProRule" id="PRU10141"/>
    </source>
</evidence>
<dbReference type="Proteomes" id="UP000197138">
    <property type="component" value="Unassembled WGS sequence"/>
</dbReference>
<keyword evidence="7" id="KW-0964">Secreted</keyword>
<keyword evidence="10" id="KW-0677">Repeat</keyword>
<keyword evidence="14" id="KW-0560">Oxidoreductase</keyword>
<evidence type="ECO:0000256" key="8">
    <source>
        <dbReference type="ARBA" id="ARBA00022527"/>
    </source>
</evidence>
<dbReference type="GO" id="GO:0052716">
    <property type="term" value="F:hydroquinone:oxygen oxidoreductase activity"/>
    <property type="evidence" value="ECO:0007669"/>
    <property type="project" value="UniProtKB-EC"/>
</dbReference>
<feature type="region of interest" description="Disordered" evidence="18">
    <location>
        <begin position="419"/>
        <end position="497"/>
    </location>
</feature>
<gene>
    <name evidence="20" type="ORF">CDL15_Pgr004543</name>
</gene>
<dbReference type="PROSITE" id="PS50011">
    <property type="entry name" value="PROTEIN_KINASE_DOM"/>
    <property type="match status" value="1"/>
</dbReference>
<dbReference type="GO" id="GO:0008353">
    <property type="term" value="F:RNA polymerase II CTD heptapeptide repeat kinase activity"/>
    <property type="evidence" value="ECO:0007669"/>
    <property type="project" value="TreeGrafter"/>
</dbReference>
<dbReference type="PANTHER" id="PTHR24056:SF188">
    <property type="entry name" value="CYCLIN-DEPENDENT KINASE C-2 C"/>
    <property type="match status" value="1"/>
</dbReference>
<comment type="caution">
    <text evidence="20">The sequence shown here is derived from an EMBL/GenBank/DDBJ whole genome shotgun (WGS) entry which is preliminary data.</text>
</comment>
<evidence type="ECO:0000256" key="12">
    <source>
        <dbReference type="ARBA" id="ARBA00022777"/>
    </source>
</evidence>
<evidence type="ECO:0000256" key="11">
    <source>
        <dbReference type="ARBA" id="ARBA00022741"/>
    </source>
</evidence>
<keyword evidence="9" id="KW-0808">Transferase</keyword>
<dbReference type="GO" id="GO:0000307">
    <property type="term" value="C:cyclin-dependent protein kinase holoenzyme complex"/>
    <property type="evidence" value="ECO:0007669"/>
    <property type="project" value="TreeGrafter"/>
</dbReference>
<dbReference type="Pfam" id="PF07732">
    <property type="entry name" value="Cu-oxidase_3"/>
    <property type="match status" value="1"/>
</dbReference>
<evidence type="ECO:0000256" key="5">
    <source>
        <dbReference type="ARBA" id="ARBA00012297"/>
    </source>
</evidence>
<dbReference type="Gene3D" id="3.30.200.20">
    <property type="entry name" value="Phosphorylase Kinase, domain 1"/>
    <property type="match status" value="1"/>
</dbReference>
<dbReference type="PROSITE" id="PS00107">
    <property type="entry name" value="PROTEIN_KINASE_ATP"/>
    <property type="match status" value="1"/>
</dbReference>
<evidence type="ECO:0000256" key="2">
    <source>
        <dbReference type="ARBA" id="ARBA00004271"/>
    </source>
</evidence>
<dbReference type="FunFam" id="3.30.200.20:FF:000021">
    <property type="entry name" value="probable serine/threonine-protein kinase At1g54610"/>
    <property type="match status" value="1"/>
</dbReference>
<feature type="domain" description="Protein kinase" evidence="19">
    <location>
        <begin position="116"/>
        <end position="397"/>
    </location>
</feature>
<keyword evidence="16" id="KW-0439">Lignin degradation</keyword>
<keyword evidence="6" id="KW-0052">Apoplast</keyword>
<feature type="region of interest" description="Disordered" evidence="18">
    <location>
        <begin position="534"/>
        <end position="553"/>
    </location>
</feature>
<dbReference type="EC" id="1.10.3.2" evidence="5"/>
<dbReference type="InterPro" id="IPR008271">
    <property type="entry name" value="Ser/Thr_kinase_AS"/>
</dbReference>
<dbReference type="Pfam" id="PF00394">
    <property type="entry name" value="Cu-oxidase"/>
    <property type="match status" value="1"/>
</dbReference>